<gene>
    <name evidence="1" type="ORF">HMPREF9004_0081</name>
</gene>
<name>N6X757_9ACTO</name>
<reference evidence="1 2" key="1">
    <citation type="submission" date="2013-03" db="EMBL/GenBank/DDBJ databases">
        <title>Reference genome for the Human Microbiome Project.</title>
        <authorList>
            <person name="Aqrawi P."/>
            <person name="Ayvaz T."/>
            <person name="Bess C."/>
            <person name="Blankenburg K."/>
            <person name="Coyle M."/>
            <person name="Deng J."/>
            <person name="Forbes L."/>
            <person name="Fowler G."/>
            <person name="Francisco L."/>
            <person name="Fu Q."/>
            <person name="Gibbs R."/>
            <person name="Gross S."/>
            <person name="Gubbala S."/>
            <person name="Hale W."/>
            <person name="Hemphill L."/>
            <person name="Highlander S."/>
            <person name="Hirani K."/>
            <person name="Jackson L."/>
            <person name="Jakkamsetti A."/>
            <person name="Javaid M."/>
            <person name="Jayaseelan J.C."/>
            <person name="Jiang H."/>
            <person name="Joshi V."/>
            <person name="Korchina V."/>
            <person name="Kovar C."/>
            <person name="Lara F."/>
            <person name="Lee S."/>
            <person name="Liu Y."/>
            <person name="Mata R."/>
            <person name="Mathew T."/>
            <person name="Munidasa M."/>
            <person name="Muzny D."/>
            <person name="Nazareth L."/>
            <person name="Ngo R."/>
            <person name="Nguyen L."/>
            <person name="Nguyen N."/>
            <person name="Okwuonu G."/>
            <person name="Ongeri F."/>
            <person name="Palculict T."/>
            <person name="Patil S."/>
            <person name="Petrosino J."/>
            <person name="Pham C."/>
            <person name="Pham P."/>
            <person name="Pu L.-L."/>
            <person name="Qin X."/>
            <person name="Qu J."/>
            <person name="Reid J."/>
            <person name="Ross M."/>
            <person name="Ruth R."/>
            <person name="Saada N."/>
            <person name="San Lucas F."/>
            <person name="Santibanez J."/>
            <person name="Shang Y."/>
            <person name="Simmons D."/>
            <person name="Song X.-Z."/>
            <person name="Tang L.-Y."/>
            <person name="Thornton R."/>
            <person name="Warren J."/>
            <person name="Weissenberger G."/>
            <person name="Wilczek-Boney K."/>
            <person name="Worley K."/>
            <person name="Youmans B."/>
            <person name="Zhang J."/>
            <person name="Zhang L."/>
            <person name="Zhao Z."/>
            <person name="Zhou C."/>
            <person name="Zhu D."/>
            <person name="Zhu Y."/>
        </authorList>
    </citation>
    <scope>NUCLEOTIDE SEQUENCE [LARGE SCALE GENOMIC DNA]</scope>
    <source>
        <strain evidence="1 2">F0333</strain>
    </source>
</reference>
<dbReference type="PATRIC" id="fig|888050.3.peg.80"/>
<dbReference type="STRING" id="888050.HMPREF9004_0081"/>
<evidence type="ECO:0000313" key="1">
    <source>
        <dbReference type="EMBL" id="ENO19162.1"/>
    </source>
</evidence>
<protein>
    <submittedName>
        <fullName evidence="1">Uncharacterized protein</fullName>
    </submittedName>
</protein>
<comment type="caution">
    <text evidence="1">The sequence shown here is derived from an EMBL/GenBank/DDBJ whole genome shotgun (WGS) entry which is preliminary data.</text>
</comment>
<dbReference type="EMBL" id="AQHZ01000001">
    <property type="protein sequence ID" value="ENO19162.1"/>
    <property type="molecule type" value="Genomic_DNA"/>
</dbReference>
<accession>N6X757</accession>
<dbReference type="AlphaFoldDB" id="N6X757"/>
<evidence type="ECO:0000313" key="2">
    <source>
        <dbReference type="Proteomes" id="UP000013015"/>
    </source>
</evidence>
<proteinExistence type="predicted"/>
<sequence>MGCVRPPSSSKLVFELKSYPHIRAALRTLVELFSHKTSELFRAQNKWNLCRSGRAVKG</sequence>
<dbReference type="HOGENOM" id="CLU_2968857_0_0_11"/>
<dbReference type="Proteomes" id="UP000013015">
    <property type="component" value="Unassembled WGS sequence"/>
</dbReference>
<organism evidence="1 2">
    <name type="scientific">Schaalia cardiffensis F0333</name>
    <dbReference type="NCBI Taxonomy" id="888050"/>
    <lineage>
        <taxon>Bacteria</taxon>
        <taxon>Bacillati</taxon>
        <taxon>Actinomycetota</taxon>
        <taxon>Actinomycetes</taxon>
        <taxon>Actinomycetales</taxon>
        <taxon>Actinomycetaceae</taxon>
        <taxon>Schaalia</taxon>
    </lineage>
</organism>
<keyword evidence="2" id="KW-1185">Reference proteome</keyword>